<protein>
    <recommendedName>
        <fullName evidence="2">RNA 2',3'-cyclic phosphodiesterase</fullName>
        <shortName evidence="2">RNA 2',3'-CPDase</shortName>
        <ecNumber evidence="2">3.1.4.58</ecNumber>
    </recommendedName>
</protein>
<dbReference type="InterPro" id="IPR009097">
    <property type="entry name" value="Cyclic_Pdiesterase"/>
</dbReference>
<feature type="short sequence motif" description="HXTX 1" evidence="2">
    <location>
        <begin position="46"/>
        <end position="49"/>
    </location>
</feature>
<keyword evidence="1 2" id="KW-0378">Hydrolase</keyword>
<dbReference type="EMBL" id="JANRMI010000001">
    <property type="protein sequence ID" value="MDG0815656.1"/>
    <property type="molecule type" value="Genomic_DNA"/>
</dbReference>
<gene>
    <name evidence="3" type="primary">thpR</name>
    <name evidence="3" type="ORF">NWE73_04720</name>
</gene>
<reference evidence="3" key="1">
    <citation type="submission" date="2022-08" db="EMBL/GenBank/DDBJ databases">
        <title>Novel Bdellovibrio Species Isolated from Svalbard: Designation Bdellovibrio svalbardensis.</title>
        <authorList>
            <person name="Mitchell R.J."/>
            <person name="Choi S.Y."/>
        </authorList>
    </citation>
    <scope>NUCLEOTIDE SEQUENCE</scope>
    <source>
        <strain evidence="3">PAP01</strain>
    </source>
</reference>
<evidence type="ECO:0000313" key="4">
    <source>
        <dbReference type="Proteomes" id="UP001152321"/>
    </source>
</evidence>
<keyword evidence="4" id="KW-1185">Reference proteome</keyword>
<proteinExistence type="inferred from homology"/>
<organism evidence="3 4">
    <name type="scientific">Bdellovibrio svalbardensis</name>
    <dbReference type="NCBI Taxonomy" id="2972972"/>
    <lineage>
        <taxon>Bacteria</taxon>
        <taxon>Pseudomonadati</taxon>
        <taxon>Bdellovibrionota</taxon>
        <taxon>Bdellovibrionia</taxon>
        <taxon>Bdellovibrionales</taxon>
        <taxon>Pseudobdellovibrionaceae</taxon>
        <taxon>Bdellovibrio</taxon>
    </lineage>
</organism>
<sequence length="206" mass="23771">MKKRLFFALNASDPLEKTFLPIYKKLRIIADKKEMVMKWVPLENFHATVTFIGPMDEEAVPQLADTLETVCTRFAPFDLKVEDVGAFSSEQDARVLWLGVQNKRYLNEFKTALEEELTKNDLLPQPEQRDYTPHITFARLRNPKSVKDMLSPFKRKSFGKIHVSEIVLYESEVRGAYTVYKPLVRCKLTGTIESHEDVDSSLGIQE</sequence>
<dbReference type="NCBIfam" id="TIGR02258">
    <property type="entry name" value="2_5_ligase"/>
    <property type="match status" value="1"/>
</dbReference>
<evidence type="ECO:0000256" key="2">
    <source>
        <dbReference type="HAMAP-Rule" id="MF_01940"/>
    </source>
</evidence>
<feature type="active site" description="Proton donor" evidence="2">
    <location>
        <position position="46"/>
    </location>
</feature>
<comment type="similarity">
    <text evidence="2">Belongs to the 2H phosphoesterase superfamily. ThpR family.</text>
</comment>
<dbReference type="SUPFAM" id="SSF55144">
    <property type="entry name" value="LigT-like"/>
    <property type="match status" value="1"/>
</dbReference>
<feature type="short sequence motif" description="HXTX 2" evidence="2">
    <location>
        <begin position="134"/>
        <end position="137"/>
    </location>
</feature>
<dbReference type="EC" id="3.1.4.58" evidence="2"/>
<dbReference type="HAMAP" id="MF_01940">
    <property type="entry name" value="RNA_CPDase"/>
    <property type="match status" value="1"/>
</dbReference>
<dbReference type="PANTHER" id="PTHR35561:SF1">
    <property type="entry name" value="RNA 2',3'-CYCLIC PHOSPHODIESTERASE"/>
    <property type="match status" value="1"/>
</dbReference>
<comment type="function">
    <text evidence="2">Hydrolyzes RNA 2',3'-cyclic phosphodiester to an RNA 2'-phosphomonoester.</text>
</comment>
<dbReference type="Pfam" id="PF13563">
    <property type="entry name" value="2_5_RNA_ligase2"/>
    <property type="match status" value="1"/>
</dbReference>
<evidence type="ECO:0000256" key="1">
    <source>
        <dbReference type="ARBA" id="ARBA00022801"/>
    </source>
</evidence>
<accession>A0ABT6DIH3</accession>
<comment type="caution">
    <text evidence="3">The sequence shown here is derived from an EMBL/GenBank/DDBJ whole genome shotgun (WGS) entry which is preliminary data.</text>
</comment>
<dbReference type="Proteomes" id="UP001152321">
    <property type="component" value="Unassembled WGS sequence"/>
</dbReference>
<name>A0ABT6DIH3_9BACT</name>
<dbReference type="InterPro" id="IPR004175">
    <property type="entry name" value="RNA_CPDase"/>
</dbReference>
<evidence type="ECO:0000313" key="3">
    <source>
        <dbReference type="EMBL" id="MDG0815656.1"/>
    </source>
</evidence>
<comment type="catalytic activity">
    <reaction evidence="2">
        <text>a 3'-end 2',3'-cyclophospho-ribonucleotide-RNA + H2O = a 3'-end 2'-phospho-ribonucleotide-RNA + H(+)</text>
        <dbReference type="Rhea" id="RHEA:11828"/>
        <dbReference type="Rhea" id="RHEA-COMP:10464"/>
        <dbReference type="Rhea" id="RHEA-COMP:17353"/>
        <dbReference type="ChEBI" id="CHEBI:15377"/>
        <dbReference type="ChEBI" id="CHEBI:15378"/>
        <dbReference type="ChEBI" id="CHEBI:83064"/>
        <dbReference type="ChEBI" id="CHEBI:173113"/>
        <dbReference type="EC" id="3.1.4.58"/>
    </reaction>
</comment>
<dbReference type="Gene3D" id="3.90.1140.10">
    <property type="entry name" value="Cyclic phosphodiesterase"/>
    <property type="match status" value="1"/>
</dbReference>
<feature type="active site" description="Proton acceptor" evidence="2">
    <location>
        <position position="134"/>
    </location>
</feature>
<dbReference type="PANTHER" id="PTHR35561">
    <property type="entry name" value="RNA 2',3'-CYCLIC PHOSPHODIESTERASE"/>
    <property type="match status" value="1"/>
</dbReference>
<dbReference type="RefSeq" id="WP_277577129.1">
    <property type="nucleotide sequence ID" value="NZ_JANRMI010000001.1"/>
</dbReference>